<evidence type="ECO:0000259" key="2">
    <source>
        <dbReference type="Pfam" id="PF00144"/>
    </source>
</evidence>
<feature type="signal peptide" evidence="1">
    <location>
        <begin position="1"/>
        <end position="22"/>
    </location>
</feature>
<feature type="domain" description="Beta-lactamase-related" evidence="2">
    <location>
        <begin position="32"/>
        <end position="340"/>
    </location>
</feature>
<dbReference type="InterPro" id="IPR001466">
    <property type="entry name" value="Beta-lactam-related"/>
</dbReference>
<name>A0A845G2E5_9BURK</name>
<evidence type="ECO:0000256" key="1">
    <source>
        <dbReference type="SAM" id="SignalP"/>
    </source>
</evidence>
<dbReference type="EMBL" id="WWCW01000031">
    <property type="protein sequence ID" value="MYM87800.1"/>
    <property type="molecule type" value="Genomic_DNA"/>
</dbReference>
<dbReference type="AlphaFoldDB" id="A0A845G2E5"/>
<feature type="chain" id="PRO_5033000649" evidence="1">
    <location>
        <begin position="23"/>
        <end position="477"/>
    </location>
</feature>
<dbReference type="PANTHER" id="PTHR46825">
    <property type="entry name" value="D-ALANYL-D-ALANINE-CARBOXYPEPTIDASE/ENDOPEPTIDASE AMPH"/>
    <property type="match status" value="1"/>
</dbReference>
<protein>
    <submittedName>
        <fullName evidence="3">Serine hydrolase</fullName>
    </submittedName>
</protein>
<sequence>MKTILNVAVVVIAVLCGAHARAEPSIADDIGQYLRSEMRDRHIPGLQVAVVKGGKIVMLKSYGVAELPHAVPVTQRSVFSINSATKSFTGVAIMQLVEQGKLDLSAPISRYLTDLPAPWQAVTVTRLLNHTSGLPDIVSQQTWQVAPASNWDSAWRQVQTMPVDFAPGERFSYNQTNYLLLGKIIDALSGQPFTRFISQRQFNAAGMRQTSFGDLQDVIPNKAPSYRLDADGKTLKLMVDDFPGFLRAGAGINTSAEDLAHWIIALQKGQLLSPAGLAQLWRRGQLSDGKAAPWALGWPVIRDKEYRTVGGMGGTRSAFYIYPEDDLAVVILTNLAGAAPEQMIDVVAGYFLPGLKKVSGGYATYRLRRYAQANGYARLDEQLATLTQRSGIARPSEGELNAWGYQLLGAGRIAPAVAVLGLTARLYPQSFNAHDSLAEGYEAAGEPVLAAQHYRRSLELNAKNTHAIDRLRALAPI</sequence>
<dbReference type="InterPro" id="IPR012338">
    <property type="entry name" value="Beta-lactam/transpept-like"/>
</dbReference>
<dbReference type="Gene3D" id="3.40.710.10">
    <property type="entry name" value="DD-peptidase/beta-lactamase superfamily"/>
    <property type="match status" value="1"/>
</dbReference>
<dbReference type="SUPFAM" id="SSF56601">
    <property type="entry name" value="beta-lactamase/transpeptidase-like"/>
    <property type="match status" value="1"/>
</dbReference>
<comment type="caution">
    <text evidence="3">The sequence shown here is derived from an EMBL/GenBank/DDBJ whole genome shotgun (WGS) entry which is preliminary data.</text>
</comment>
<dbReference type="InterPro" id="IPR050491">
    <property type="entry name" value="AmpC-like"/>
</dbReference>
<evidence type="ECO:0000313" key="4">
    <source>
        <dbReference type="Proteomes" id="UP000470302"/>
    </source>
</evidence>
<organism evidence="3 4">
    <name type="scientific">Duganella vulcania</name>
    <dbReference type="NCBI Taxonomy" id="2692166"/>
    <lineage>
        <taxon>Bacteria</taxon>
        <taxon>Pseudomonadati</taxon>
        <taxon>Pseudomonadota</taxon>
        <taxon>Betaproteobacteria</taxon>
        <taxon>Burkholderiales</taxon>
        <taxon>Oxalobacteraceae</taxon>
        <taxon>Telluria group</taxon>
        <taxon>Duganella</taxon>
    </lineage>
</organism>
<proteinExistence type="predicted"/>
<dbReference type="Proteomes" id="UP000470302">
    <property type="component" value="Unassembled WGS sequence"/>
</dbReference>
<dbReference type="GO" id="GO:0016787">
    <property type="term" value="F:hydrolase activity"/>
    <property type="evidence" value="ECO:0007669"/>
    <property type="project" value="UniProtKB-KW"/>
</dbReference>
<dbReference type="InterPro" id="IPR011990">
    <property type="entry name" value="TPR-like_helical_dom_sf"/>
</dbReference>
<dbReference type="SUPFAM" id="SSF48452">
    <property type="entry name" value="TPR-like"/>
    <property type="match status" value="1"/>
</dbReference>
<dbReference type="Gene3D" id="1.25.40.10">
    <property type="entry name" value="Tetratricopeptide repeat domain"/>
    <property type="match status" value="1"/>
</dbReference>
<gene>
    <name evidence="3" type="ORF">GTP91_11480</name>
</gene>
<accession>A0A845G2E5</accession>
<dbReference type="Pfam" id="PF00144">
    <property type="entry name" value="Beta-lactamase"/>
    <property type="match status" value="1"/>
</dbReference>
<keyword evidence="1" id="KW-0732">Signal</keyword>
<reference evidence="3 4" key="1">
    <citation type="submission" date="2020-01" db="EMBL/GenBank/DDBJ databases">
        <title>Novel species isolated from a subtropical stream in China.</title>
        <authorList>
            <person name="Lu H."/>
        </authorList>
    </citation>
    <scope>NUCLEOTIDE SEQUENCE [LARGE SCALE GENOMIC DNA]</scope>
    <source>
        <strain evidence="3 4">FT82W</strain>
    </source>
</reference>
<keyword evidence="3" id="KW-0378">Hydrolase</keyword>
<evidence type="ECO:0000313" key="3">
    <source>
        <dbReference type="EMBL" id="MYM87800.1"/>
    </source>
</evidence>
<dbReference type="PANTHER" id="PTHR46825:SF9">
    <property type="entry name" value="BETA-LACTAMASE-RELATED DOMAIN-CONTAINING PROTEIN"/>
    <property type="match status" value="1"/>
</dbReference>
<dbReference type="RefSeq" id="WP_161096903.1">
    <property type="nucleotide sequence ID" value="NZ_WWCW01000031.1"/>
</dbReference>